<keyword evidence="6" id="KW-0808">Transferase</keyword>
<organism evidence="6">
    <name type="scientific">Neospora caninum (strain Liverpool)</name>
    <dbReference type="NCBI Taxonomy" id="572307"/>
    <lineage>
        <taxon>Eukaryota</taxon>
        <taxon>Sar</taxon>
        <taxon>Alveolata</taxon>
        <taxon>Apicomplexa</taxon>
        <taxon>Conoidasida</taxon>
        <taxon>Coccidia</taxon>
        <taxon>Eucoccidiorida</taxon>
        <taxon>Eimeriorina</taxon>
        <taxon>Sarcocystidae</taxon>
        <taxon>Neospora</taxon>
    </lineage>
</organism>
<feature type="region of interest" description="Disordered" evidence="4">
    <location>
        <begin position="507"/>
        <end position="530"/>
    </location>
</feature>
<dbReference type="SUPFAM" id="SSF56112">
    <property type="entry name" value="Protein kinase-like (PK-like)"/>
    <property type="match status" value="1"/>
</dbReference>
<gene>
    <name evidence="6" type="ORF">BN1204_007290</name>
</gene>
<feature type="region of interest" description="Disordered" evidence="4">
    <location>
        <begin position="701"/>
        <end position="723"/>
    </location>
</feature>
<dbReference type="Gene3D" id="1.10.510.10">
    <property type="entry name" value="Transferase(Phosphotransferase) domain 1"/>
    <property type="match status" value="1"/>
</dbReference>
<name>A0A0F7U909_NEOCL</name>
<evidence type="ECO:0000313" key="6">
    <source>
        <dbReference type="EMBL" id="CEL64857.1"/>
    </source>
</evidence>
<keyword evidence="1 3" id="KW-0547">Nucleotide-binding</keyword>
<dbReference type="PROSITE" id="PS00107">
    <property type="entry name" value="PROTEIN_KINASE_ATP"/>
    <property type="match status" value="1"/>
</dbReference>
<proteinExistence type="predicted"/>
<dbReference type="InterPro" id="IPR017441">
    <property type="entry name" value="Protein_kinase_ATP_BS"/>
</dbReference>
<dbReference type="InterPro" id="IPR011009">
    <property type="entry name" value="Kinase-like_dom_sf"/>
</dbReference>
<dbReference type="PANTHER" id="PTHR44167">
    <property type="entry name" value="OVARIAN-SPECIFIC SERINE/THREONINE-PROTEIN KINASE LOK-RELATED"/>
    <property type="match status" value="1"/>
</dbReference>
<dbReference type="PANTHER" id="PTHR44167:SF24">
    <property type="entry name" value="SERINE_THREONINE-PROTEIN KINASE CHK2"/>
    <property type="match status" value="1"/>
</dbReference>
<dbReference type="GO" id="GO:0005524">
    <property type="term" value="F:ATP binding"/>
    <property type="evidence" value="ECO:0007669"/>
    <property type="project" value="UniProtKB-UniRule"/>
</dbReference>
<dbReference type="PROSITE" id="PS50011">
    <property type="entry name" value="PROTEIN_KINASE_DOM"/>
    <property type="match status" value="1"/>
</dbReference>
<dbReference type="GO" id="GO:0005634">
    <property type="term" value="C:nucleus"/>
    <property type="evidence" value="ECO:0007669"/>
    <property type="project" value="TreeGrafter"/>
</dbReference>
<dbReference type="GO" id="GO:0004674">
    <property type="term" value="F:protein serine/threonine kinase activity"/>
    <property type="evidence" value="ECO:0007669"/>
    <property type="project" value="TreeGrafter"/>
</dbReference>
<evidence type="ECO:0000256" key="4">
    <source>
        <dbReference type="SAM" id="MobiDB-lite"/>
    </source>
</evidence>
<reference evidence="6" key="1">
    <citation type="journal article" date="2015" name="PLoS ONE">
        <title>Comprehensive Evaluation of Toxoplasma gondii VEG and Neospora caninum LIV Genomes with Tachyzoite Stage Transcriptome and Proteome Defines Novel Transcript Features.</title>
        <authorList>
            <person name="Ramaprasad A."/>
            <person name="Mourier T."/>
            <person name="Naeem R."/>
            <person name="Malas T.B."/>
            <person name="Moussa E."/>
            <person name="Panigrahi A."/>
            <person name="Vermont S.J."/>
            <person name="Otto T.D."/>
            <person name="Wastling J."/>
            <person name="Pain A."/>
        </authorList>
    </citation>
    <scope>NUCLEOTIDE SEQUENCE</scope>
    <source>
        <strain evidence="6">Liverpool</strain>
    </source>
</reference>
<dbReference type="PROSITE" id="PS00108">
    <property type="entry name" value="PROTEIN_KINASE_ST"/>
    <property type="match status" value="1"/>
</dbReference>
<feature type="region of interest" description="Disordered" evidence="4">
    <location>
        <begin position="942"/>
        <end position="963"/>
    </location>
</feature>
<dbReference type="GO" id="GO:0005737">
    <property type="term" value="C:cytoplasm"/>
    <property type="evidence" value="ECO:0007669"/>
    <property type="project" value="TreeGrafter"/>
</dbReference>
<evidence type="ECO:0000256" key="1">
    <source>
        <dbReference type="ARBA" id="ARBA00022741"/>
    </source>
</evidence>
<evidence type="ECO:0000256" key="2">
    <source>
        <dbReference type="ARBA" id="ARBA00022840"/>
    </source>
</evidence>
<dbReference type="AlphaFoldDB" id="A0A0F7U909"/>
<dbReference type="SMART" id="SM00220">
    <property type="entry name" value="S_TKc"/>
    <property type="match status" value="1"/>
</dbReference>
<dbReference type="InterPro" id="IPR008271">
    <property type="entry name" value="Ser/Thr_kinase_AS"/>
</dbReference>
<evidence type="ECO:0000256" key="3">
    <source>
        <dbReference type="PROSITE-ProRule" id="PRU10141"/>
    </source>
</evidence>
<feature type="domain" description="Protein kinase" evidence="5">
    <location>
        <begin position="274"/>
        <end position="578"/>
    </location>
</feature>
<protein>
    <submittedName>
        <fullName evidence="6">Protein kinase, putative</fullName>
    </submittedName>
</protein>
<dbReference type="Pfam" id="PF00069">
    <property type="entry name" value="Pkinase"/>
    <property type="match status" value="1"/>
</dbReference>
<accession>A0A0F7U909</accession>
<dbReference type="InterPro" id="IPR000719">
    <property type="entry name" value="Prot_kinase_dom"/>
</dbReference>
<sequence>MADPGPAVVTTTAPAVLGSYTGAAFDLTSPPGPGAYMSSCHNSRSGNPRVRAAGTFAPKAGVSLKTLATAQSFPGLHDQPSVALSGELSTVASLPPVGSLSSVPVQCYSRESLPHAPHMSNALPNGACRSSVTCASAPPSHAPVGACEGATALSRGGMMRRTSTTMVASNTSSTSAPAGLWRTGTAGAAATEALGGTSSVSSNGHVSVPQEATKVAGVVGAVADASADVPGASAPQISSKTYASGGLDGRSCSDRLTEKKTSVVRQIQDIRHHYALGRKLGSGYTASVYEAKCLATQQGVAIKDVDKSRQRLIACDSYYRAVYEKLAKLPPHRHLLLPPIALLETETHFYIVMERCQGSDMVEYVLKHPPAGIGSTACKRLLHQLLLAVHALHSHNVLHRDIKLDNIMFRYPHTESQSKSRSGSSSFNNELALIDFDMCLLLDRPGPPKPLTNANEISVVGTREYMAPECYKGHYSTASDMWSIGVILYVLIDGHFPFDVNNCKQQTGSAAKQGAGNGPEKSGNSSRDIRRRLRQGVRFEQRIKERHPLAVDLVQRLLTYDPTQRLSSAYDALCHPWLTGVAPPMPRAAAPAPALPNALPSWQFVPSSDQVLPCYSLPQQLGRAEASQPAWGAASGPVPAAAALGLPERSSQEGLFPPRMARNEDRSANGGDRACSSRAANATGLAQSVPQVAAKVTLPSPGEEYAPVKSAGVSREAGRSSGQYRATTAQQKHLAAAAMLLRSQPHISASLAASLGLRDAADHSAPSFVAAGTANEMLAEYTGLLPGAGRQDGSSSEWLVSALASTQRVPHGENLPFLSLPVAANDARCREPSDAAAASALSFFTSKPAEMSRQTERDVSAGVAHLQMAAAEGTQIFGAKQDLRLLLPGLEDVSSVFLEAAAASKGLEASREPSGPADFLAPAEGLTSAAYFASHSGRSAPVVPRMLPRGQTPSGDSTSASATSIASASPQFFSSSQAALGLLQGGEAAPELASSRGAWRTAVAHPSCSADPGVCTPEGVDLRQAGLSALKSFMTTAQWQGHASVGRLMKVNAPPREPQAAKQTIMRGIPSLNYMQPPAVACHLPPQAVEKVGGARLMSAAQQPPEAVGGI</sequence>
<evidence type="ECO:0000259" key="5">
    <source>
        <dbReference type="PROSITE" id="PS50011"/>
    </source>
</evidence>
<keyword evidence="2 3" id="KW-0067">ATP-binding</keyword>
<keyword evidence="6" id="KW-0418">Kinase</keyword>
<dbReference type="GO" id="GO:0044773">
    <property type="term" value="P:mitotic DNA damage checkpoint signaling"/>
    <property type="evidence" value="ECO:0007669"/>
    <property type="project" value="TreeGrafter"/>
</dbReference>
<feature type="region of interest" description="Disordered" evidence="4">
    <location>
        <begin position="647"/>
        <end position="682"/>
    </location>
</feature>
<feature type="binding site" evidence="3">
    <location>
        <position position="303"/>
    </location>
    <ligand>
        <name>ATP</name>
        <dbReference type="ChEBI" id="CHEBI:30616"/>
    </ligand>
</feature>
<dbReference type="Gene3D" id="3.30.200.20">
    <property type="entry name" value="Phosphorylase Kinase, domain 1"/>
    <property type="match status" value="1"/>
</dbReference>
<dbReference type="EMBL" id="LN714477">
    <property type="protein sequence ID" value="CEL64857.1"/>
    <property type="molecule type" value="Genomic_DNA"/>
</dbReference>